<feature type="domain" description="CHAD" evidence="2">
    <location>
        <begin position="223"/>
        <end position="504"/>
    </location>
</feature>
<evidence type="ECO:0000313" key="4">
    <source>
        <dbReference type="Proteomes" id="UP001596542"/>
    </source>
</evidence>
<accession>A0ABW2I8B0</accession>
<dbReference type="PROSITE" id="PS51708">
    <property type="entry name" value="CHAD"/>
    <property type="match status" value="1"/>
</dbReference>
<dbReference type="Pfam" id="PF01928">
    <property type="entry name" value="CYTH"/>
    <property type="match status" value="1"/>
</dbReference>
<evidence type="ECO:0000259" key="2">
    <source>
        <dbReference type="PROSITE" id="PS51708"/>
    </source>
</evidence>
<dbReference type="RefSeq" id="WP_382270333.1">
    <property type="nucleotide sequence ID" value="NZ_JBHTBU010000001.1"/>
</dbReference>
<dbReference type="Pfam" id="PF05235">
    <property type="entry name" value="CHAD"/>
    <property type="match status" value="1"/>
</dbReference>
<dbReference type="Gene3D" id="1.40.20.10">
    <property type="entry name" value="CHAD domain"/>
    <property type="match status" value="1"/>
</dbReference>
<dbReference type="InterPro" id="IPR033469">
    <property type="entry name" value="CYTH-like_dom_sf"/>
</dbReference>
<sequence length="509" mass="57982">MEVELKLLIHPQDVQSFKKHPLIRKYAQANPVEQNQLDIYFDTDDHDLKKCGAGLRVRQVGKTWTQTLKAGGNVANGLHQRHEWESQVHKPEPDLYALRKLIDVHGEWDELIASPRIAARLHPIFTTSVHRTIWQLQLPSGDEIECVLDEGNVNKLNYSEPICEIELELKSGKALHLFDFALELLKKLPLRIGNENKAERGYALNTSRKFAAVKAEGLLLSKKMSINQVFEAIAGNCFQQIQANAAGVAGADNIDSLHQMRIGLRRLRSAFKLFEEVIVVPDDLQQELDWLSDAISEARDWDVLATKTLESIRLEVHDSELEEVKQAALTKAAALHRVAAEAVDSARYTRLVLSFARWLQGNEWRESLPQLKGKDLKKRLKMFSRDMLEHDQRRLKKRGHQLKDADAQTRHRVRIAAKKMRYDTEFFQSLYPSKETKAYVAALAELQDSLGSLNDVAVGDDLLLEIEKDQSGLTGMTGFIRGYLAARAAEDEQKVKKLWKKFKSKHLPK</sequence>
<dbReference type="InterPro" id="IPR007899">
    <property type="entry name" value="CHAD_dom"/>
</dbReference>
<dbReference type="PANTHER" id="PTHR39569">
    <property type="entry name" value="INORGANIC TRIPHOSPHATASE"/>
    <property type="match status" value="1"/>
</dbReference>
<proteinExistence type="predicted"/>
<comment type="caution">
    <text evidence="3">The sequence shown here is derived from an EMBL/GenBank/DDBJ whole genome shotgun (WGS) entry which is preliminary data.</text>
</comment>
<evidence type="ECO:0000259" key="1">
    <source>
        <dbReference type="PROSITE" id="PS51707"/>
    </source>
</evidence>
<keyword evidence="4" id="KW-1185">Reference proteome</keyword>
<dbReference type="InterPro" id="IPR023577">
    <property type="entry name" value="CYTH_domain"/>
</dbReference>
<dbReference type="PANTHER" id="PTHR39569:SF1">
    <property type="entry name" value="INORGANIC TRIPHOSPHATASE"/>
    <property type="match status" value="1"/>
</dbReference>
<dbReference type="SMART" id="SM00880">
    <property type="entry name" value="CHAD"/>
    <property type="match status" value="1"/>
</dbReference>
<gene>
    <name evidence="3" type="ORF">ACFQPC_04165</name>
</gene>
<feature type="domain" description="CYTH" evidence="1">
    <location>
        <begin position="1"/>
        <end position="208"/>
    </location>
</feature>
<evidence type="ECO:0000313" key="3">
    <source>
        <dbReference type="EMBL" id="MFC7287226.1"/>
    </source>
</evidence>
<organism evidence="3 4">
    <name type="scientific">Herminiimonas glaciei</name>
    <dbReference type="NCBI Taxonomy" id="523788"/>
    <lineage>
        <taxon>Bacteria</taxon>
        <taxon>Pseudomonadati</taxon>
        <taxon>Pseudomonadota</taxon>
        <taxon>Betaproteobacteria</taxon>
        <taxon>Burkholderiales</taxon>
        <taxon>Oxalobacteraceae</taxon>
        <taxon>Herminiimonas</taxon>
    </lineage>
</organism>
<dbReference type="PROSITE" id="PS51707">
    <property type="entry name" value="CYTH"/>
    <property type="match status" value="1"/>
</dbReference>
<protein>
    <submittedName>
        <fullName evidence="3">CHAD domain-containing protein</fullName>
    </submittedName>
</protein>
<dbReference type="SMART" id="SM01118">
    <property type="entry name" value="CYTH"/>
    <property type="match status" value="1"/>
</dbReference>
<dbReference type="CDD" id="cd07756">
    <property type="entry name" value="CYTH-like_Pase_CHAD"/>
    <property type="match status" value="1"/>
</dbReference>
<reference evidence="4" key="1">
    <citation type="journal article" date="2019" name="Int. J. Syst. Evol. Microbiol.">
        <title>The Global Catalogue of Microorganisms (GCM) 10K type strain sequencing project: providing services to taxonomists for standard genome sequencing and annotation.</title>
        <authorList>
            <consortium name="The Broad Institute Genomics Platform"/>
            <consortium name="The Broad Institute Genome Sequencing Center for Infectious Disease"/>
            <person name="Wu L."/>
            <person name="Ma J."/>
        </authorList>
    </citation>
    <scope>NUCLEOTIDE SEQUENCE [LARGE SCALE GENOMIC DNA]</scope>
    <source>
        <strain evidence="4">KACC 12508</strain>
    </source>
</reference>
<name>A0ABW2I8B0_9BURK</name>
<dbReference type="SUPFAM" id="SSF55154">
    <property type="entry name" value="CYTH-like phosphatases"/>
    <property type="match status" value="1"/>
</dbReference>
<dbReference type="Gene3D" id="2.40.320.10">
    <property type="entry name" value="Hypothetical Protein Pfu-838710-001"/>
    <property type="match status" value="1"/>
</dbReference>
<dbReference type="InterPro" id="IPR038186">
    <property type="entry name" value="CHAD_dom_sf"/>
</dbReference>
<dbReference type="Proteomes" id="UP001596542">
    <property type="component" value="Unassembled WGS sequence"/>
</dbReference>
<dbReference type="InterPro" id="IPR039013">
    <property type="entry name" value="YgiF"/>
</dbReference>
<dbReference type="EMBL" id="JBHTBU010000001">
    <property type="protein sequence ID" value="MFC7287226.1"/>
    <property type="molecule type" value="Genomic_DNA"/>
</dbReference>